<dbReference type="OrthoDB" id="2358610at2759"/>
<proteinExistence type="predicted"/>
<evidence type="ECO:0000313" key="2">
    <source>
        <dbReference type="Proteomes" id="UP000789396"/>
    </source>
</evidence>
<feature type="non-terminal residue" evidence="1">
    <location>
        <position position="180"/>
    </location>
</feature>
<gene>
    <name evidence="1" type="ORF">RFULGI_LOCUS8117</name>
</gene>
<sequence>MIRVKRTDGVSKHEVIELRKKLRGLIKTQNTKPINGVMQFVALIDESFKCLEKQGFQYIQGRTQGQFHLIDNVKTEAMLVEITDNEPDEIRPNFEKRNRNEKLYDLEELDDAARTAIVWKDRRLEIEKETTHNKINYWNNQDGEVIDEEDKEDVISLDASEFDFDDEKSLGIGYEKMEWI</sequence>
<accession>A0A9N9GZU9</accession>
<dbReference type="AlphaFoldDB" id="A0A9N9GZU9"/>
<comment type="caution">
    <text evidence="1">The sequence shown here is derived from an EMBL/GenBank/DDBJ whole genome shotgun (WGS) entry which is preliminary data.</text>
</comment>
<organism evidence="1 2">
    <name type="scientific">Racocetra fulgida</name>
    <dbReference type="NCBI Taxonomy" id="60492"/>
    <lineage>
        <taxon>Eukaryota</taxon>
        <taxon>Fungi</taxon>
        <taxon>Fungi incertae sedis</taxon>
        <taxon>Mucoromycota</taxon>
        <taxon>Glomeromycotina</taxon>
        <taxon>Glomeromycetes</taxon>
        <taxon>Diversisporales</taxon>
        <taxon>Gigasporaceae</taxon>
        <taxon>Racocetra</taxon>
    </lineage>
</organism>
<dbReference type="Proteomes" id="UP000789396">
    <property type="component" value="Unassembled WGS sequence"/>
</dbReference>
<protein>
    <submittedName>
        <fullName evidence="1">10036_t:CDS:1</fullName>
    </submittedName>
</protein>
<evidence type="ECO:0000313" key="1">
    <source>
        <dbReference type="EMBL" id="CAG8642040.1"/>
    </source>
</evidence>
<keyword evidence="2" id="KW-1185">Reference proteome</keyword>
<name>A0A9N9GZU9_9GLOM</name>
<dbReference type="EMBL" id="CAJVPZ010012679">
    <property type="protein sequence ID" value="CAG8642040.1"/>
    <property type="molecule type" value="Genomic_DNA"/>
</dbReference>
<reference evidence="1" key="1">
    <citation type="submission" date="2021-06" db="EMBL/GenBank/DDBJ databases">
        <authorList>
            <person name="Kallberg Y."/>
            <person name="Tangrot J."/>
            <person name="Rosling A."/>
        </authorList>
    </citation>
    <scope>NUCLEOTIDE SEQUENCE</scope>
    <source>
        <strain evidence="1">IN212</strain>
    </source>
</reference>